<name>A0A7J6GXD9_CANSA</name>
<keyword evidence="1" id="KW-0677">Repeat</keyword>
<dbReference type="PANTHER" id="PTHR36766:SF45">
    <property type="entry name" value="NB-ARC DOMAIN-CONTAINING PROTEIN"/>
    <property type="match status" value="1"/>
</dbReference>
<dbReference type="InterPro" id="IPR001611">
    <property type="entry name" value="Leu-rich_rpt"/>
</dbReference>
<dbReference type="EMBL" id="JAATIQ010000077">
    <property type="protein sequence ID" value="KAF4387634.1"/>
    <property type="molecule type" value="Genomic_DNA"/>
</dbReference>
<dbReference type="AlphaFoldDB" id="A0A7J6GXD9"/>
<reference evidence="6 7" key="1">
    <citation type="journal article" date="2020" name="bioRxiv">
        <title>Sequence and annotation of 42 cannabis genomes reveals extensive copy number variation in cannabinoid synthesis and pathogen resistance genes.</title>
        <authorList>
            <person name="Mckernan K.J."/>
            <person name="Helbert Y."/>
            <person name="Kane L.T."/>
            <person name="Ebling H."/>
            <person name="Zhang L."/>
            <person name="Liu B."/>
            <person name="Eaton Z."/>
            <person name="Mclaughlin S."/>
            <person name="Kingan S."/>
            <person name="Baybayan P."/>
            <person name="Concepcion G."/>
            <person name="Jordan M."/>
            <person name="Riva A."/>
            <person name="Barbazuk W."/>
            <person name="Harkins T."/>
        </authorList>
    </citation>
    <scope>NUCLEOTIDE SEQUENCE [LARGE SCALE GENOMIC DNA]</scope>
    <source>
        <strain evidence="7">cv. Jamaican Lion 4</strain>
        <tissue evidence="6">Leaf</tissue>
    </source>
</reference>
<dbReference type="PROSITE" id="PS51450">
    <property type="entry name" value="LRR"/>
    <property type="match status" value="1"/>
</dbReference>
<dbReference type="GO" id="GO:0005524">
    <property type="term" value="F:ATP binding"/>
    <property type="evidence" value="ECO:0007669"/>
    <property type="project" value="UniProtKB-KW"/>
</dbReference>
<dbReference type="InterPro" id="IPR041118">
    <property type="entry name" value="Rx_N"/>
</dbReference>
<keyword evidence="2" id="KW-0547">Nucleotide-binding</keyword>
<evidence type="ECO:0000313" key="7">
    <source>
        <dbReference type="Proteomes" id="UP000583929"/>
    </source>
</evidence>
<dbReference type="PANTHER" id="PTHR36766">
    <property type="entry name" value="PLANT BROAD-SPECTRUM MILDEW RESISTANCE PROTEIN RPW8"/>
    <property type="match status" value="1"/>
</dbReference>
<proteinExistence type="predicted"/>
<feature type="domain" description="Disease resistance N-terminal" evidence="5">
    <location>
        <begin position="8"/>
        <end position="62"/>
    </location>
</feature>
<dbReference type="InterPro" id="IPR032675">
    <property type="entry name" value="LRR_dom_sf"/>
</dbReference>
<accession>A0A7J6GXD9</accession>
<gene>
    <name evidence="6" type="ORF">G4B88_003961</name>
</gene>
<dbReference type="Proteomes" id="UP000583929">
    <property type="component" value="Unassembled WGS sequence"/>
</dbReference>
<protein>
    <recommendedName>
        <fullName evidence="5">Disease resistance N-terminal domain-containing protein</fullName>
    </recommendedName>
</protein>
<dbReference type="Pfam" id="PF18052">
    <property type="entry name" value="Rx_N"/>
    <property type="match status" value="1"/>
</dbReference>
<dbReference type="SUPFAM" id="SSF52058">
    <property type="entry name" value="L domain-like"/>
    <property type="match status" value="1"/>
</dbReference>
<organism evidence="6 7">
    <name type="scientific">Cannabis sativa</name>
    <name type="common">Hemp</name>
    <name type="synonym">Marijuana</name>
    <dbReference type="NCBI Taxonomy" id="3483"/>
    <lineage>
        <taxon>Eukaryota</taxon>
        <taxon>Viridiplantae</taxon>
        <taxon>Streptophyta</taxon>
        <taxon>Embryophyta</taxon>
        <taxon>Tracheophyta</taxon>
        <taxon>Spermatophyta</taxon>
        <taxon>Magnoliopsida</taxon>
        <taxon>eudicotyledons</taxon>
        <taxon>Gunneridae</taxon>
        <taxon>Pentapetalae</taxon>
        <taxon>rosids</taxon>
        <taxon>fabids</taxon>
        <taxon>Rosales</taxon>
        <taxon>Cannabaceae</taxon>
        <taxon>Cannabis</taxon>
    </lineage>
</organism>
<dbReference type="Pfam" id="PF00560">
    <property type="entry name" value="LRR_1"/>
    <property type="match status" value="1"/>
</dbReference>
<sequence length="605" mass="69467">MGKETDPDFDRLLEELETKSLPLAEVLIDAEHKQMSNPGVEKWLDKLRDAVEDAEYLLEELNRSYTTKCFVMHDIMVDLALFVSRKKFIYTEKDPMYDIGLMKKIRHIAFEVDINCNAFHETCQLIFEANRLRTFMPVTKKCLQLSKFPTNLHHLINLRYLYMSRCKFSTLPPLGELPALLTLSIEDCATVEVVGVDFYGTSSSRSFPLLESLTFKHMRNWKEWSAPKPNMEVFPKLTSLTMSSCDSLTGDLPRLLPSLTEFRIDYCPKLASLLPDMPNVTSLRVEECDMIPGLKSCNGLQNFDYLESLHLDHCQNLEFLPSSVYESLQELLVVRISSSSFKLLSLDYFPNIRNAFVHGCENLESFTLLYSLNSLSSLCIENCPNFTLLPDSNLHCPALTKLYFNCCNKLKFLPEKLSSLLPSLQVLDIDGCPELESLPKLGLPLSLRELTIRNCKTLIASRKNWNLRALPNLTSFSIGGYYTADMEFSLRTWFPIADYYNERMESFPEPGLLPTSLTCLKIWFAHCLKTINKKGFRELKSLKELHIYRCPELWSLPVKGLPPSFEGSLPPSFETFFMDGCPYLEEKYEWEGNGDLKKIRCIAQP</sequence>
<evidence type="ECO:0000256" key="1">
    <source>
        <dbReference type="ARBA" id="ARBA00022737"/>
    </source>
</evidence>
<evidence type="ECO:0000256" key="3">
    <source>
        <dbReference type="ARBA" id="ARBA00022821"/>
    </source>
</evidence>
<keyword evidence="7" id="KW-1185">Reference proteome</keyword>
<keyword evidence="4" id="KW-0067">ATP-binding</keyword>
<keyword evidence="3" id="KW-0611">Plant defense</keyword>
<evidence type="ECO:0000256" key="2">
    <source>
        <dbReference type="ARBA" id="ARBA00022741"/>
    </source>
</evidence>
<comment type="caution">
    <text evidence="6">The sequence shown here is derived from an EMBL/GenBank/DDBJ whole genome shotgun (WGS) entry which is preliminary data.</text>
</comment>
<dbReference type="GO" id="GO:0006952">
    <property type="term" value="P:defense response"/>
    <property type="evidence" value="ECO:0007669"/>
    <property type="project" value="UniProtKB-KW"/>
</dbReference>
<evidence type="ECO:0000256" key="4">
    <source>
        <dbReference type="ARBA" id="ARBA00022840"/>
    </source>
</evidence>
<dbReference type="Gene3D" id="3.80.10.10">
    <property type="entry name" value="Ribonuclease Inhibitor"/>
    <property type="match status" value="3"/>
</dbReference>
<evidence type="ECO:0000313" key="6">
    <source>
        <dbReference type="EMBL" id="KAF4387634.1"/>
    </source>
</evidence>
<evidence type="ECO:0000259" key="5">
    <source>
        <dbReference type="Pfam" id="PF18052"/>
    </source>
</evidence>